<name>F0P143_WEEVC</name>
<evidence type="ECO:0000313" key="3">
    <source>
        <dbReference type="Proteomes" id="UP000008641"/>
    </source>
</evidence>
<keyword evidence="1" id="KW-1133">Transmembrane helix</keyword>
<dbReference type="HOGENOM" id="CLU_200390_1_0_10"/>
<proteinExistence type="predicted"/>
<dbReference type="KEGG" id="wvi:Weevi_0829"/>
<reference evidence="3" key="2">
    <citation type="journal article" date="2011" name="Stand. Genomic Sci.">
        <title>Complete genome sequence of Weeksella virosa type strain (9751T).</title>
        <authorList>
            <person name="Lang E."/>
            <person name="Teshima H."/>
            <person name="Lucas S."/>
            <person name="Lapidus A."/>
            <person name="Hammon N."/>
            <person name="Deshpande S."/>
            <person name="Nolan M."/>
            <person name="Cheng J."/>
            <person name="Pitluck S."/>
            <person name="Liolios K."/>
            <person name="Pagani I."/>
            <person name="Mikhailova N."/>
            <person name="Ivanova N."/>
            <person name="Mavromatis K."/>
            <person name="Pati A."/>
            <person name="Tapia R."/>
            <person name="Han C."/>
            <person name="Goodwin L."/>
            <person name="Chen A."/>
            <person name="Palaniappan K."/>
            <person name="Land M."/>
            <person name="Hauser L."/>
            <person name="Chang Y."/>
            <person name="Jeffries C."/>
            <person name="Brambilla E."/>
            <person name="Kopitz M."/>
            <person name="Rohde M."/>
            <person name="Goker M."/>
            <person name="Tindall B."/>
            <person name="Detter J."/>
            <person name="Woyke T."/>
            <person name="Bristow J."/>
            <person name="Eisen J."/>
            <person name="Markowitz V."/>
            <person name="Hugenholtz P."/>
            <person name="Klenk H."/>
            <person name="Kyrpides N."/>
        </authorList>
    </citation>
    <scope>NUCLEOTIDE SEQUENCE [LARGE SCALE GENOMIC DNA]</scope>
    <source>
        <strain evidence="3">ATCC 43766 / DSM 16922 / JCM 21250 / NBRC 16016 / NCTC 11634 / CL345/78</strain>
    </source>
</reference>
<gene>
    <name evidence="2" type="ordered locus">Weevi_0829</name>
</gene>
<accession>F0P143</accession>
<evidence type="ECO:0008006" key="4">
    <source>
        <dbReference type="Google" id="ProtNLM"/>
    </source>
</evidence>
<dbReference type="Proteomes" id="UP000008641">
    <property type="component" value="Chromosome"/>
</dbReference>
<sequence>MLKYFKESFSNYDFSSILQTISLLLFVMFFLGTFYLVWKKPKKYYEEAENLPLEDDDTEDKI</sequence>
<feature type="transmembrane region" description="Helical" evidence="1">
    <location>
        <begin position="20"/>
        <end position="38"/>
    </location>
</feature>
<keyword evidence="1" id="KW-0472">Membrane</keyword>
<dbReference type="RefSeq" id="WP_013597933.1">
    <property type="nucleotide sequence ID" value="NC_015144.1"/>
</dbReference>
<organism evidence="2 3">
    <name type="scientific">Weeksella virosa (strain ATCC 43766 / DSM 16922 / JCM 21250 / CCUG 30538 / CDC 9751 / IAM 14551 / NBRC 16016 / NCTC 11634 / CL345/78)</name>
    <dbReference type="NCBI Taxonomy" id="865938"/>
    <lineage>
        <taxon>Bacteria</taxon>
        <taxon>Pseudomonadati</taxon>
        <taxon>Bacteroidota</taxon>
        <taxon>Flavobacteriia</taxon>
        <taxon>Flavobacteriales</taxon>
        <taxon>Weeksellaceae</taxon>
        <taxon>Weeksella</taxon>
    </lineage>
</organism>
<protein>
    <recommendedName>
        <fullName evidence="4">Cbb3-type cytochrome oxidase component</fullName>
    </recommendedName>
</protein>
<dbReference type="eggNOG" id="COG4736">
    <property type="taxonomic scope" value="Bacteria"/>
</dbReference>
<reference evidence="2 3" key="1">
    <citation type="journal article" date="2011" name="Stand. Genomic Sci.">
        <title>Complete genome sequence of Weeksella virosa type strain (9751).</title>
        <authorList>
            <person name="Lang E."/>
            <person name="Teshima H."/>
            <person name="Lucas S."/>
            <person name="Lapidus A."/>
            <person name="Hammon N."/>
            <person name="Deshpande S."/>
            <person name="Nolan M."/>
            <person name="Cheng J.F."/>
            <person name="Pitluck S."/>
            <person name="Liolios K."/>
            <person name="Pagani I."/>
            <person name="Mikhailova N."/>
            <person name="Ivanova N."/>
            <person name="Mavromatis K."/>
            <person name="Pati A."/>
            <person name="Tapia R."/>
            <person name="Han C."/>
            <person name="Goodwin L."/>
            <person name="Chen A."/>
            <person name="Palaniappan K."/>
            <person name="Land M."/>
            <person name="Hauser L."/>
            <person name="Chang Y.J."/>
            <person name="Jeffries C.D."/>
            <person name="Brambilla E.M."/>
            <person name="Kopitz M."/>
            <person name="Rohde M."/>
            <person name="Goker M."/>
            <person name="Tindall B.J."/>
            <person name="Detter J.C."/>
            <person name="Woyke T."/>
            <person name="Bristow J."/>
            <person name="Eisen J.A."/>
            <person name="Markowitz V."/>
            <person name="Hugenholtz P."/>
            <person name="Klenk H.P."/>
            <person name="Kyrpides N.C."/>
        </authorList>
    </citation>
    <scope>NUCLEOTIDE SEQUENCE [LARGE SCALE GENOMIC DNA]</scope>
    <source>
        <strain evidence="3">ATCC 43766 / DSM 16922 / JCM 21250 / NBRC 16016 / NCTC 11634 / CL345/78</strain>
    </source>
</reference>
<keyword evidence="1" id="KW-0812">Transmembrane</keyword>
<dbReference type="STRING" id="865938.Weevi_0829"/>
<keyword evidence="3" id="KW-1185">Reference proteome</keyword>
<evidence type="ECO:0000256" key="1">
    <source>
        <dbReference type="SAM" id="Phobius"/>
    </source>
</evidence>
<dbReference type="EMBL" id="CP002455">
    <property type="protein sequence ID" value="ADX67542.1"/>
    <property type="molecule type" value="Genomic_DNA"/>
</dbReference>
<dbReference type="OrthoDB" id="965798at2"/>
<dbReference type="AlphaFoldDB" id="F0P143"/>
<evidence type="ECO:0000313" key="2">
    <source>
        <dbReference type="EMBL" id="ADX67542.1"/>
    </source>
</evidence>